<evidence type="ECO:0000313" key="2">
    <source>
        <dbReference type="EMBL" id="CAG7734267.1"/>
    </source>
</evidence>
<feature type="compositionally biased region" description="Low complexity" evidence="1">
    <location>
        <begin position="108"/>
        <end position="123"/>
    </location>
</feature>
<gene>
    <name evidence="2" type="ORF">AFUS01_LOCUS22665</name>
</gene>
<feature type="region of interest" description="Disordered" evidence="1">
    <location>
        <begin position="187"/>
        <end position="284"/>
    </location>
</feature>
<reference evidence="2" key="1">
    <citation type="submission" date="2021-06" db="EMBL/GenBank/DDBJ databases">
        <authorList>
            <person name="Hodson N. C."/>
            <person name="Mongue J. A."/>
            <person name="Jaron S. K."/>
        </authorList>
    </citation>
    <scope>NUCLEOTIDE SEQUENCE</scope>
</reference>
<evidence type="ECO:0000256" key="1">
    <source>
        <dbReference type="SAM" id="MobiDB-lite"/>
    </source>
</evidence>
<feature type="compositionally biased region" description="Polar residues" evidence="1">
    <location>
        <begin position="189"/>
        <end position="233"/>
    </location>
</feature>
<feature type="region of interest" description="Disordered" evidence="1">
    <location>
        <begin position="94"/>
        <end position="134"/>
    </location>
</feature>
<proteinExistence type="predicted"/>
<dbReference type="AlphaFoldDB" id="A0A8J2PEB6"/>
<keyword evidence="3" id="KW-1185">Reference proteome</keyword>
<organism evidence="2 3">
    <name type="scientific">Allacma fusca</name>
    <dbReference type="NCBI Taxonomy" id="39272"/>
    <lineage>
        <taxon>Eukaryota</taxon>
        <taxon>Metazoa</taxon>
        <taxon>Ecdysozoa</taxon>
        <taxon>Arthropoda</taxon>
        <taxon>Hexapoda</taxon>
        <taxon>Collembola</taxon>
        <taxon>Symphypleona</taxon>
        <taxon>Sminthuridae</taxon>
        <taxon>Allacma</taxon>
    </lineage>
</organism>
<comment type="caution">
    <text evidence="2">The sequence shown here is derived from an EMBL/GenBank/DDBJ whole genome shotgun (WGS) entry which is preliminary data.</text>
</comment>
<feature type="region of interest" description="Disordered" evidence="1">
    <location>
        <begin position="19"/>
        <end position="40"/>
    </location>
</feature>
<dbReference type="EMBL" id="CAJVCH010265906">
    <property type="protein sequence ID" value="CAG7734267.1"/>
    <property type="molecule type" value="Genomic_DNA"/>
</dbReference>
<feature type="compositionally biased region" description="Low complexity" evidence="1">
    <location>
        <begin position="274"/>
        <end position="284"/>
    </location>
</feature>
<protein>
    <submittedName>
        <fullName evidence="2">Uncharacterized protein</fullName>
    </submittedName>
</protein>
<sequence length="387" mass="41942">MTSRRNIFQHVVDGDSVVVEDEEEAGASSSSADRNPSTRTWPMFHRGHVRSCIEFSPAPEPIMATTPTNASGSTMVDLRTSSRLSNPFLELMFSGDSNLDMDDEEDQPSGSQSQSLSLSLLSNEDGDSDSSGTLSEVFDSLSRFSEACLASAEAISSASCTVSMGMEVPVSTVPSTPHPVFQSFRRRQTFPNRMETPSQSNACGNNSMREPPTSNGFMQNVPNRPNRLNTTSDSTDEPDHLPDPSILNCDSGSVRTSHNIQDTRDGQPSSRVWSDYGSGSDAGNNSSASLPPFVGAGSSMSSHCALFAQGHHQLGGMGGTRSVAEGFHVNSIVTVRDSLAHVSCLDWQERCMELEVALQRFGEQAARVRLLLRDKVRNFSISFSFFF</sequence>
<dbReference type="Proteomes" id="UP000708208">
    <property type="component" value="Unassembled WGS sequence"/>
</dbReference>
<dbReference type="OrthoDB" id="7670977at2759"/>
<evidence type="ECO:0000313" key="3">
    <source>
        <dbReference type="Proteomes" id="UP000708208"/>
    </source>
</evidence>
<name>A0A8J2PEB6_9HEXA</name>
<feature type="compositionally biased region" description="Polar residues" evidence="1">
    <location>
        <begin position="248"/>
        <end position="272"/>
    </location>
</feature>
<accession>A0A8J2PEB6</accession>